<feature type="chain" id="PRO_5046815087" evidence="3">
    <location>
        <begin position="33"/>
        <end position="335"/>
    </location>
</feature>
<dbReference type="Proteomes" id="UP001600064">
    <property type="component" value="Unassembled WGS sequence"/>
</dbReference>
<proteinExistence type="predicted"/>
<keyword evidence="2" id="KW-1133">Transmembrane helix</keyword>
<keyword evidence="3" id="KW-0732">Signal</keyword>
<gene>
    <name evidence="4" type="ORF">VTJ83DRAFT_3115</name>
</gene>
<comment type="caution">
    <text evidence="4">The sequence shown here is derived from an EMBL/GenBank/DDBJ whole genome shotgun (WGS) entry which is preliminary data.</text>
</comment>
<reference evidence="4 5" key="1">
    <citation type="journal article" date="2024" name="Commun. Biol.">
        <title>Comparative genomic analysis of thermophilic fungi reveals convergent evolutionary adaptations and gene losses.</title>
        <authorList>
            <person name="Steindorff A.S."/>
            <person name="Aguilar-Pontes M.V."/>
            <person name="Robinson A.J."/>
            <person name="Andreopoulos B."/>
            <person name="LaButti K."/>
            <person name="Kuo A."/>
            <person name="Mondo S."/>
            <person name="Riley R."/>
            <person name="Otillar R."/>
            <person name="Haridas S."/>
            <person name="Lipzen A."/>
            <person name="Grimwood J."/>
            <person name="Schmutz J."/>
            <person name="Clum A."/>
            <person name="Reid I.D."/>
            <person name="Moisan M.C."/>
            <person name="Butler G."/>
            <person name="Nguyen T.T.M."/>
            <person name="Dewar K."/>
            <person name="Conant G."/>
            <person name="Drula E."/>
            <person name="Henrissat B."/>
            <person name="Hansel C."/>
            <person name="Singer S."/>
            <person name="Hutchinson M.I."/>
            <person name="de Vries R.P."/>
            <person name="Natvig D.O."/>
            <person name="Powell A.J."/>
            <person name="Tsang A."/>
            <person name="Grigoriev I.V."/>
        </authorList>
    </citation>
    <scope>NUCLEOTIDE SEQUENCE [LARGE SCALE GENOMIC DNA]</scope>
    <source>
        <strain evidence="4 5">ATCC 22073</strain>
    </source>
</reference>
<evidence type="ECO:0000256" key="1">
    <source>
        <dbReference type="SAM" id="MobiDB-lite"/>
    </source>
</evidence>
<dbReference type="EMBL" id="JAZGUE010000003">
    <property type="protein sequence ID" value="KAL2268269.1"/>
    <property type="molecule type" value="Genomic_DNA"/>
</dbReference>
<feature type="compositionally biased region" description="Basic and acidic residues" evidence="1">
    <location>
        <begin position="276"/>
        <end position="291"/>
    </location>
</feature>
<evidence type="ECO:0000313" key="4">
    <source>
        <dbReference type="EMBL" id="KAL2268269.1"/>
    </source>
</evidence>
<organism evidence="4 5">
    <name type="scientific">Remersonia thermophila</name>
    <dbReference type="NCBI Taxonomy" id="72144"/>
    <lineage>
        <taxon>Eukaryota</taxon>
        <taxon>Fungi</taxon>
        <taxon>Dikarya</taxon>
        <taxon>Ascomycota</taxon>
        <taxon>Pezizomycotina</taxon>
        <taxon>Sordariomycetes</taxon>
        <taxon>Sordariomycetidae</taxon>
        <taxon>Sordariales</taxon>
        <taxon>Sordariales incertae sedis</taxon>
        <taxon>Remersonia</taxon>
    </lineage>
</organism>
<keyword evidence="2" id="KW-0472">Membrane</keyword>
<evidence type="ECO:0000256" key="2">
    <source>
        <dbReference type="SAM" id="Phobius"/>
    </source>
</evidence>
<feature type="region of interest" description="Disordered" evidence="1">
    <location>
        <begin position="220"/>
        <end position="247"/>
    </location>
</feature>
<feature type="region of interest" description="Disordered" evidence="1">
    <location>
        <begin position="276"/>
        <end position="335"/>
    </location>
</feature>
<keyword evidence="2" id="KW-0812">Transmembrane</keyword>
<sequence>MRPAPWRDGLPGLAVAVGLVMQSMLHVSPARAAAVPVGPSSPDAPASAGRLLRRNDGEHVVLADCRDANGVVSSQMAYFPGEPGPFPKDVAVVVTQPGQAALWINANTSGLFTDTGVTFTASLGPAVNEGQFAGTGENGYGSFSCYRNYVPRLYVYDNTECSQVYLCDHSDPPAPAPASSGSGGLSQGSIIGIAVGATGGVLFLVAAALVCWYFRRVRKSSSKPNPAASDQGPTDAHTFVPSELGHDAKPVLQEMRAIYEIDGRMYRVEMSTETGKVELDPEGHGNAELDGTKPPPSPSSPADAEAAAVSPVAPDTPASPPPKYSSIDEPDKKDQ</sequence>
<dbReference type="GeneID" id="98124105"/>
<feature type="compositionally biased region" description="Low complexity" evidence="1">
    <location>
        <begin position="300"/>
        <end position="316"/>
    </location>
</feature>
<name>A0ABR4DD48_9PEZI</name>
<keyword evidence="5" id="KW-1185">Reference proteome</keyword>
<accession>A0ABR4DD48</accession>
<protein>
    <submittedName>
        <fullName evidence="4">Uncharacterized protein</fullName>
    </submittedName>
</protein>
<evidence type="ECO:0000256" key="3">
    <source>
        <dbReference type="SAM" id="SignalP"/>
    </source>
</evidence>
<dbReference type="RefSeq" id="XP_070866996.1">
    <property type="nucleotide sequence ID" value="XM_071009461.1"/>
</dbReference>
<evidence type="ECO:0000313" key="5">
    <source>
        <dbReference type="Proteomes" id="UP001600064"/>
    </source>
</evidence>
<feature type="transmembrane region" description="Helical" evidence="2">
    <location>
        <begin position="190"/>
        <end position="214"/>
    </location>
</feature>
<feature type="signal peptide" evidence="3">
    <location>
        <begin position="1"/>
        <end position="32"/>
    </location>
</feature>